<gene>
    <name evidence="1" type="ORF">F3Y22_tig00110020pilonHSYRG00107</name>
</gene>
<keyword evidence="2" id="KW-1185">Reference proteome</keyword>
<dbReference type="EMBL" id="VEPZ02000817">
    <property type="protein sequence ID" value="KAE8717818.1"/>
    <property type="molecule type" value="Genomic_DNA"/>
</dbReference>
<dbReference type="OrthoDB" id="1576084at2759"/>
<dbReference type="GO" id="GO:0009507">
    <property type="term" value="C:chloroplast"/>
    <property type="evidence" value="ECO:0007669"/>
    <property type="project" value="TreeGrafter"/>
</dbReference>
<name>A0A6A3BQW9_HIBSY</name>
<dbReference type="Proteomes" id="UP000436088">
    <property type="component" value="Unassembled WGS sequence"/>
</dbReference>
<organism evidence="1 2">
    <name type="scientific">Hibiscus syriacus</name>
    <name type="common">Rose of Sharon</name>
    <dbReference type="NCBI Taxonomy" id="106335"/>
    <lineage>
        <taxon>Eukaryota</taxon>
        <taxon>Viridiplantae</taxon>
        <taxon>Streptophyta</taxon>
        <taxon>Embryophyta</taxon>
        <taxon>Tracheophyta</taxon>
        <taxon>Spermatophyta</taxon>
        <taxon>Magnoliopsida</taxon>
        <taxon>eudicotyledons</taxon>
        <taxon>Gunneridae</taxon>
        <taxon>Pentapetalae</taxon>
        <taxon>rosids</taxon>
        <taxon>malvids</taxon>
        <taxon>Malvales</taxon>
        <taxon>Malvaceae</taxon>
        <taxon>Malvoideae</taxon>
        <taxon>Hibiscus</taxon>
    </lineage>
</organism>
<accession>A0A6A3BQW9</accession>
<keyword evidence="1" id="KW-0648">Protein biosynthesis</keyword>
<protein>
    <submittedName>
        <fullName evidence="1">Transcription elongation factor s-II</fullName>
    </submittedName>
</protein>
<dbReference type="AlphaFoldDB" id="A0A6A3BQW9"/>
<sequence length="142" mass="15811">MASSFCRTTTHGIVRQVPEPCQTHGGDGDHLRMPPGFRGLNMKAKRSRVGAVVAVAKCAAWEAGFLKELERELEEGGGEGWKRVEKKGMVEVLECLEREAIQGEDHGREPSDYNRRAQIFDHSSRVFQALKESTHPTHSPNS</sequence>
<dbReference type="GO" id="GO:0003746">
    <property type="term" value="F:translation elongation factor activity"/>
    <property type="evidence" value="ECO:0007669"/>
    <property type="project" value="UniProtKB-KW"/>
</dbReference>
<keyword evidence="1" id="KW-0251">Elongation factor</keyword>
<comment type="caution">
    <text evidence="1">The sequence shown here is derived from an EMBL/GenBank/DDBJ whole genome shotgun (WGS) entry which is preliminary data.</text>
</comment>
<evidence type="ECO:0000313" key="1">
    <source>
        <dbReference type="EMBL" id="KAE8717818.1"/>
    </source>
</evidence>
<dbReference type="PANTHER" id="PTHR37758">
    <property type="entry name" value="OS03G0334300 PROTEIN"/>
    <property type="match status" value="1"/>
</dbReference>
<proteinExistence type="predicted"/>
<reference evidence="1" key="1">
    <citation type="submission" date="2019-09" db="EMBL/GenBank/DDBJ databases">
        <title>Draft genome information of white flower Hibiscus syriacus.</title>
        <authorList>
            <person name="Kim Y.-M."/>
        </authorList>
    </citation>
    <scope>NUCLEOTIDE SEQUENCE [LARGE SCALE GENOMIC DNA]</scope>
    <source>
        <strain evidence="1">YM2019G1</strain>
    </source>
</reference>
<dbReference type="PANTHER" id="PTHR37758:SF1">
    <property type="entry name" value="OS03G0334300 PROTEIN"/>
    <property type="match status" value="1"/>
</dbReference>
<evidence type="ECO:0000313" key="2">
    <source>
        <dbReference type="Proteomes" id="UP000436088"/>
    </source>
</evidence>